<comment type="pathway">
    <text evidence="1 2">Cofactor biosynthesis; thiamine diphosphate biosynthesis.</text>
</comment>
<dbReference type="Gene3D" id="1.20.910.10">
    <property type="entry name" value="Heme oxygenase-like"/>
    <property type="match status" value="1"/>
</dbReference>
<keyword evidence="2" id="KW-0784">Thiamine biosynthesis</keyword>
<evidence type="ECO:0000256" key="2">
    <source>
        <dbReference type="RuleBase" id="RU363093"/>
    </source>
</evidence>
<dbReference type="InterPro" id="IPR004305">
    <property type="entry name" value="Thiaminase-2/PQQC"/>
</dbReference>
<name>A0A917AU11_9MICC</name>
<dbReference type="NCBIfam" id="TIGR04306">
    <property type="entry name" value="salvage_TenA"/>
    <property type="match status" value="1"/>
</dbReference>
<protein>
    <recommendedName>
        <fullName evidence="2">Aminopyrimidine aminohydrolase</fullName>
        <ecNumber evidence="2">3.5.99.2</ecNumber>
    </recommendedName>
</protein>
<keyword evidence="5" id="KW-1185">Reference proteome</keyword>
<comment type="similarity">
    <text evidence="2">Belongs to the TenA family.</text>
</comment>
<comment type="function">
    <text evidence="2">Catalyzes an amino-pyrimidine hydrolysis reaction at the C5' of the pyrimidine moiety of thiamine compounds, a reaction that is part of a thiamine salvage pathway.</text>
</comment>
<evidence type="ECO:0000313" key="4">
    <source>
        <dbReference type="EMBL" id="GGE70270.1"/>
    </source>
</evidence>
<comment type="caution">
    <text evidence="4">The sequence shown here is derived from an EMBL/GenBank/DDBJ whole genome shotgun (WGS) entry which is preliminary data.</text>
</comment>
<dbReference type="Pfam" id="PF03070">
    <property type="entry name" value="TENA_THI-4"/>
    <property type="match status" value="1"/>
</dbReference>
<dbReference type="InterPro" id="IPR016084">
    <property type="entry name" value="Haem_Oase-like_multi-hlx"/>
</dbReference>
<evidence type="ECO:0000313" key="5">
    <source>
        <dbReference type="Proteomes" id="UP000633136"/>
    </source>
</evidence>
<comment type="catalytic activity">
    <reaction evidence="2">
        <text>thiamine + H2O = 5-(2-hydroxyethyl)-4-methylthiazole + 4-amino-5-hydroxymethyl-2-methylpyrimidine + H(+)</text>
        <dbReference type="Rhea" id="RHEA:17509"/>
        <dbReference type="ChEBI" id="CHEBI:15377"/>
        <dbReference type="ChEBI" id="CHEBI:15378"/>
        <dbReference type="ChEBI" id="CHEBI:16892"/>
        <dbReference type="ChEBI" id="CHEBI:17957"/>
        <dbReference type="ChEBI" id="CHEBI:18385"/>
        <dbReference type="EC" id="3.5.99.2"/>
    </reaction>
</comment>
<reference evidence="4" key="1">
    <citation type="journal article" date="2014" name="Int. J. Syst. Evol. Microbiol.">
        <title>Complete genome sequence of Corynebacterium casei LMG S-19264T (=DSM 44701T), isolated from a smear-ripened cheese.</title>
        <authorList>
            <consortium name="US DOE Joint Genome Institute (JGI-PGF)"/>
            <person name="Walter F."/>
            <person name="Albersmeier A."/>
            <person name="Kalinowski J."/>
            <person name="Ruckert C."/>
        </authorList>
    </citation>
    <scope>NUCLEOTIDE SEQUENCE</scope>
    <source>
        <strain evidence="4">CGMCC 1.15388</strain>
    </source>
</reference>
<evidence type="ECO:0000259" key="3">
    <source>
        <dbReference type="Pfam" id="PF03070"/>
    </source>
</evidence>
<dbReference type="PANTHER" id="PTHR43198:SF2">
    <property type="entry name" value="SI:CH1073-67J19.1-RELATED"/>
    <property type="match status" value="1"/>
</dbReference>
<dbReference type="RefSeq" id="WP_188684630.1">
    <property type="nucleotide sequence ID" value="NZ_BMIS01000006.1"/>
</dbReference>
<dbReference type="GO" id="GO:0050334">
    <property type="term" value="F:thiaminase activity"/>
    <property type="evidence" value="ECO:0007669"/>
    <property type="project" value="UniProtKB-EC"/>
</dbReference>
<sequence length="222" mass="24984">MTELPLFDLLKSQAADHWQDYTRHEFLRQMGHGSLPEAAFREYLIQDYLFLIQFSRAYALAAYKSREFADIRAAQDGLAAIVSETDLHVRLCARWGLSPEDLEAAEEHQSTVAYTRFVLDAGMSGDLLDLHVALAPCVIGYAEIAQWLAPAVEANPEHPYAEWISEYASEEYQSAARAAVEQIESLGRRSYTEARLPELTRVFSTATRMESAFWQMGLDAAG</sequence>
<organism evidence="4 5">
    <name type="scientific">Nesterenkonia cremea</name>
    <dbReference type="NCBI Taxonomy" id="1882340"/>
    <lineage>
        <taxon>Bacteria</taxon>
        <taxon>Bacillati</taxon>
        <taxon>Actinomycetota</taxon>
        <taxon>Actinomycetes</taxon>
        <taxon>Micrococcales</taxon>
        <taxon>Micrococcaceae</taxon>
        <taxon>Nesterenkonia</taxon>
    </lineage>
</organism>
<keyword evidence="2" id="KW-0378">Hydrolase</keyword>
<dbReference type="EC" id="3.5.99.2" evidence="2"/>
<dbReference type="CDD" id="cd19367">
    <property type="entry name" value="TenA_C_ScTHI20-like"/>
    <property type="match status" value="1"/>
</dbReference>
<dbReference type="EMBL" id="BMIS01000006">
    <property type="protein sequence ID" value="GGE70270.1"/>
    <property type="molecule type" value="Genomic_DNA"/>
</dbReference>
<dbReference type="Proteomes" id="UP000633136">
    <property type="component" value="Unassembled WGS sequence"/>
</dbReference>
<dbReference type="SUPFAM" id="SSF48613">
    <property type="entry name" value="Heme oxygenase-like"/>
    <property type="match status" value="1"/>
</dbReference>
<dbReference type="GO" id="GO:0005829">
    <property type="term" value="C:cytosol"/>
    <property type="evidence" value="ECO:0007669"/>
    <property type="project" value="TreeGrafter"/>
</dbReference>
<gene>
    <name evidence="4" type="ORF">GCM10011401_16890</name>
</gene>
<proteinExistence type="inferred from homology"/>
<accession>A0A917AU11</accession>
<dbReference type="InterPro" id="IPR050967">
    <property type="entry name" value="Thiamine_Salvage_TenA"/>
</dbReference>
<dbReference type="GO" id="GO:0009228">
    <property type="term" value="P:thiamine biosynthetic process"/>
    <property type="evidence" value="ECO:0007669"/>
    <property type="project" value="UniProtKB-KW"/>
</dbReference>
<comment type="catalytic activity">
    <reaction evidence="2">
        <text>4-amino-5-aminomethyl-2-methylpyrimidine + H2O = 4-amino-5-hydroxymethyl-2-methylpyrimidine + NH4(+)</text>
        <dbReference type="Rhea" id="RHEA:31799"/>
        <dbReference type="ChEBI" id="CHEBI:15377"/>
        <dbReference type="ChEBI" id="CHEBI:16892"/>
        <dbReference type="ChEBI" id="CHEBI:28938"/>
        <dbReference type="ChEBI" id="CHEBI:63416"/>
        <dbReference type="EC" id="3.5.99.2"/>
    </reaction>
</comment>
<dbReference type="InterPro" id="IPR027574">
    <property type="entry name" value="Thiaminase_II"/>
</dbReference>
<evidence type="ECO:0000256" key="1">
    <source>
        <dbReference type="ARBA" id="ARBA00004948"/>
    </source>
</evidence>
<feature type="domain" description="Thiaminase-2/PQQC" evidence="3">
    <location>
        <begin position="13"/>
        <end position="219"/>
    </location>
</feature>
<reference evidence="4" key="2">
    <citation type="submission" date="2020-09" db="EMBL/GenBank/DDBJ databases">
        <authorList>
            <person name="Sun Q."/>
            <person name="Zhou Y."/>
        </authorList>
    </citation>
    <scope>NUCLEOTIDE SEQUENCE</scope>
    <source>
        <strain evidence="4">CGMCC 1.15388</strain>
    </source>
</reference>
<dbReference type="AlphaFoldDB" id="A0A917AU11"/>
<dbReference type="PANTHER" id="PTHR43198">
    <property type="entry name" value="BIFUNCTIONAL TH2 PROTEIN"/>
    <property type="match status" value="1"/>
</dbReference>